<organism evidence="2 3">
    <name type="scientific">Pseudonocardia kunmingensis</name>
    <dbReference type="NCBI Taxonomy" id="630975"/>
    <lineage>
        <taxon>Bacteria</taxon>
        <taxon>Bacillati</taxon>
        <taxon>Actinomycetota</taxon>
        <taxon>Actinomycetes</taxon>
        <taxon>Pseudonocardiales</taxon>
        <taxon>Pseudonocardiaceae</taxon>
        <taxon>Pseudonocardia</taxon>
    </lineage>
</organism>
<dbReference type="InterPro" id="IPR037165">
    <property type="entry name" value="AldOxase/xan_DH_Mopterin-bd_sf"/>
</dbReference>
<evidence type="ECO:0000313" key="2">
    <source>
        <dbReference type="EMBL" id="TQM11470.1"/>
    </source>
</evidence>
<dbReference type="AlphaFoldDB" id="A0A543DQ58"/>
<comment type="caution">
    <text evidence="2">The sequence shown here is derived from an EMBL/GenBank/DDBJ whole genome shotgun (WGS) entry which is preliminary data.</text>
</comment>
<protein>
    <submittedName>
        <fullName evidence="2">CO/xanthine dehydrogenase Mo-binding subunit</fullName>
    </submittedName>
</protein>
<evidence type="ECO:0000313" key="3">
    <source>
        <dbReference type="Proteomes" id="UP000315677"/>
    </source>
</evidence>
<dbReference type="EMBL" id="VFPA01000002">
    <property type="protein sequence ID" value="TQM11470.1"/>
    <property type="molecule type" value="Genomic_DNA"/>
</dbReference>
<dbReference type="RefSeq" id="WP_142055640.1">
    <property type="nucleotide sequence ID" value="NZ_VFPA01000002.1"/>
</dbReference>
<dbReference type="SUPFAM" id="SSF54665">
    <property type="entry name" value="CO dehydrogenase molybdoprotein N-domain-like"/>
    <property type="match status" value="1"/>
</dbReference>
<keyword evidence="3" id="KW-1185">Reference proteome</keyword>
<reference evidence="2 3" key="1">
    <citation type="submission" date="2019-06" db="EMBL/GenBank/DDBJ databases">
        <title>Sequencing the genomes of 1000 actinobacteria strains.</title>
        <authorList>
            <person name="Klenk H.-P."/>
        </authorList>
    </citation>
    <scope>NUCLEOTIDE SEQUENCE [LARGE SCALE GENOMIC DNA]</scope>
    <source>
        <strain evidence="2 3">DSM 45301</strain>
    </source>
</reference>
<dbReference type="InterPro" id="IPR008274">
    <property type="entry name" value="AldOxase/xan_DH_MoCoBD1"/>
</dbReference>
<dbReference type="InterPro" id="IPR036856">
    <property type="entry name" value="Ald_Oxase/Xan_DH_a/b_sf"/>
</dbReference>
<evidence type="ECO:0000259" key="1">
    <source>
        <dbReference type="SMART" id="SM01008"/>
    </source>
</evidence>
<dbReference type="GO" id="GO:0016491">
    <property type="term" value="F:oxidoreductase activity"/>
    <property type="evidence" value="ECO:0007669"/>
    <property type="project" value="InterPro"/>
</dbReference>
<proteinExistence type="predicted"/>
<dbReference type="SMART" id="SM01008">
    <property type="entry name" value="Ald_Xan_dh_C"/>
    <property type="match status" value="1"/>
</dbReference>
<sequence>MAEHGGRDARMRDAEARVVGTVEFVLDVRVEGMVHAQAVRSPYPHAVIRAVRTDDALKVPGVLHVLTGAELEADPSVDPYFGSPRPDQPVVAIGKARYAGDPVAIVIAETTAAAAEAVPLVDVEYSELPYVVDALDAARPGAPVLHEAWPDNNCGSWRLRHGDCDRAMAEADRVYSGTYHSPSASHVPMEPMVCLAQWHGDRLDVQTSAQAPHAVREALERMFGLAEGAVRVRTLNLGGAYGAKTQVKIEPMVACAARAVGRPVRMELARDEMFQTTAKHAATVQLSTGVRHDGTIVARRVSVAYNAGAYALSSPGASGQGLTRANGPYTIPNVSIDCVATYTNTVPTCPFRGAMTSQLAFAYESQLDEIAADLGMDPLALRRKNLLRDGDVYPTGEQMHDLHYDAVLDDLEHAIGWDRPPEAAPPGKARGKGLAIMLKNTLTPSRSQARLRLRADGRVDVHSSSVEMGQGASATVLQLAADHLGISADRLVRGFPDTDVTPYDTTTSSSRTTYAMGLALQRAATDLKAHLRTLAARHWHVDPQDVTVGGGSVARRQEPGADMAWEELLSAADLAELVGEGTFAADFGLLLMDDPHDVHGPVTVHWHQGGAAAEVEVDLETGRIEVLRMHANCYAGRVVSPHRVRQQNQGCAVFGLGPTLFEELLYQDGTVSNPNLSDYMIPSILDVPEVITSSALESDDPRAELHGVGEMALPAVSPAVANAVFAATGIRLTELPLGPESVLRALDERRRNDDQEGTTR</sequence>
<gene>
    <name evidence="2" type="ORF">FB558_4033</name>
</gene>
<dbReference type="Pfam" id="PF01315">
    <property type="entry name" value="Ald_Xan_dh_C"/>
    <property type="match status" value="1"/>
</dbReference>
<dbReference type="Proteomes" id="UP000315677">
    <property type="component" value="Unassembled WGS sequence"/>
</dbReference>
<dbReference type="Gene3D" id="3.90.1170.50">
    <property type="entry name" value="Aldehyde oxidase/xanthine dehydrogenase, a/b hammerhead"/>
    <property type="match status" value="1"/>
</dbReference>
<dbReference type="InterPro" id="IPR016208">
    <property type="entry name" value="Ald_Oxase/xanthine_DH-like"/>
</dbReference>
<dbReference type="GO" id="GO:0005506">
    <property type="term" value="F:iron ion binding"/>
    <property type="evidence" value="ECO:0007669"/>
    <property type="project" value="InterPro"/>
</dbReference>
<dbReference type="PANTHER" id="PTHR11908:SF157">
    <property type="entry name" value="XANTHINE DEHYDROGENASE SUBUNIT D-RELATED"/>
    <property type="match status" value="1"/>
</dbReference>
<feature type="domain" description="Aldehyde oxidase/xanthine dehydrogenase a/b hammerhead" evidence="1">
    <location>
        <begin position="19"/>
        <end position="129"/>
    </location>
</feature>
<dbReference type="InterPro" id="IPR000674">
    <property type="entry name" value="Ald_Oxase/Xan_DH_a/b"/>
</dbReference>
<dbReference type="Gene3D" id="3.30.365.10">
    <property type="entry name" value="Aldehyde oxidase/xanthine dehydrogenase, molybdopterin binding domain"/>
    <property type="match status" value="4"/>
</dbReference>
<dbReference type="SUPFAM" id="SSF56003">
    <property type="entry name" value="Molybdenum cofactor-binding domain"/>
    <property type="match status" value="1"/>
</dbReference>
<name>A0A543DQ58_9PSEU</name>
<dbReference type="Pfam" id="PF20256">
    <property type="entry name" value="MoCoBD_2"/>
    <property type="match status" value="1"/>
</dbReference>
<dbReference type="PANTHER" id="PTHR11908">
    <property type="entry name" value="XANTHINE DEHYDROGENASE"/>
    <property type="match status" value="1"/>
</dbReference>
<dbReference type="OrthoDB" id="9758509at2"/>
<dbReference type="Pfam" id="PF02738">
    <property type="entry name" value="MoCoBD_1"/>
    <property type="match status" value="1"/>
</dbReference>
<accession>A0A543DQ58</accession>
<dbReference type="InterPro" id="IPR046867">
    <property type="entry name" value="AldOxase/xan_DH_MoCoBD2"/>
</dbReference>